<dbReference type="PROSITE" id="PS50122">
    <property type="entry name" value="CHEB"/>
    <property type="match status" value="1"/>
</dbReference>
<dbReference type="PROSITE" id="PS50110">
    <property type="entry name" value="RESPONSE_REGULATORY"/>
    <property type="match status" value="1"/>
</dbReference>
<keyword evidence="3" id="KW-0963">Cytoplasm</keyword>
<dbReference type="PIRSF" id="PIRSF000876">
    <property type="entry name" value="RR_chemtxs_CheB"/>
    <property type="match status" value="1"/>
</dbReference>
<name>A0A239CW40_9BACT</name>
<dbReference type="InterPro" id="IPR011006">
    <property type="entry name" value="CheY-like_superfamily"/>
</dbReference>
<dbReference type="PANTHER" id="PTHR42872:SF3">
    <property type="entry name" value="PROTEIN-GLUTAMATE METHYLESTERASE_PROTEIN-GLUTAMINE GLUTAMINASE 1"/>
    <property type="match status" value="1"/>
</dbReference>
<dbReference type="InterPro" id="IPR001789">
    <property type="entry name" value="Sig_transdc_resp-reg_receiver"/>
</dbReference>
<dbReference type="CDD" id="cd16432">
    <property type="entry name" value="CheB_Rec"/>
    <property type="match status" value="1"/>
</dbReference>
<dbReference type="GO" id="GO:0005737">
    <property type="term" value="C:cytoplasm"/>
    <property type="evidence" value="ECO:0007669"/>
    <property type="project" value="UniProtKB-SubCell"/>
</dbReference>
<dbReference type="SMART" id="SM00448">
    <property type="entry name" value="REC"/>
    <property type="match status" value="1"/>
</dbReference>
<feature type="active site" evidence="3 4">
    <location>
        <position position="179"/>
    </location>
</feature>
<dbReference type="InterPro" id="IPR035909">
    <property type="entry name" value="CheB_C"/>
</dbReference>
<evidence type="ECO:0000256" key="4">
    <source>
        <dbReference type="PROSITE-ProRule" id="PRU00050"/>
    </source>
</evidence>
<dbReference type="HAMAP" id="MF_00099">
    <property type="entry name" value="CheB_chemtxs"/>
    <property type="match status" value="1"/>
</dbReference>
<feature type="active site" evidence="3 4">
    <location>
        <position position="302"/>
    </location>
</feature>
<dbReference type="Proteomes" id="UP000198356">
    <property type="component" value="Unassembled WGS sequence"/>
</dbReference>
<keyword evidence="9" id="KW-1185">Reference proteome</keyword>
<comment type="subcellular location">
    <subcellularLocation>
        <location evidence="3">Cytoplasm</location>
    </subcellularLocation>
</comment>
<dbReference type="CDD" id="cd17541">
    <property type="entry name" value="REC_CheB-like"/>
    <property type="match status" value="1"/>
</dbReference>
<comment type="function">
    <text evidence="3">Involved in chemotaxis. Part of a chemotaxis signal transduction system that modulates chemotaxis in response to various stimuli. Catalyzes the demethylation of specific methylglutamate residues introduced into the chemoreceptors (methyl-accepting chemotaxis proteins or MCP) by CheR. Also mediates the irreversible deamidation of specific glutamine residues to glutamic acid.</text>
</comment>
<dbReference type="Gene3D" id="3.40.50.2300">
    <property type="match status" value="1"/>
</dbReference>
<evidence type="ECO:0000256" key="2">
    <source>
        <dbReference type="ARBA" id="ARBA00048267"/>
    </source>
</evidence>
<keyword evidence="1 3" id="KW-0378">Hydrolase</keyword>
<evidence type="ECO:0000256" key="3">
    <source>
        <dbReference type="HAMAP-Rule" id="MF_00099"/>
    </source>
</evidence>
<comment type="similarity">
    <text evidence="3">Belongs to the CheB family.</text>
</comment>
<accession>A0A239CW40</accession>
<dbReference type="GO" id="GO:0008984">
    <property type="term" value="F:protein-glutamate methylesterase activity"/>
    <property type="evidence" value="ECO:0007669"/>
    <property type="project" value="UniProtKB-UniRule"/>
</dbReference>
<dbReference type="EC" id="3.5.1.44" evidence="3"/>
<dbReference type="AlphaFoldDB" id="A0A239CW40"/>
<dbReference type="OrthoDB" id="9793421at2"/>
<comment type="catalytic activity">
    <reaction evidence="2 3">
        <text>[protein]-L-glutamate 5-O-methyl ester + H2O = L-glutamyl-[protein] + methanol + H(+)</text>
        <dbReference type="Rhea" id="RHEA:23236"/>
        <dbReference type="Rhea" id="RHEA-COMP:10208"/>
        <dbReference type="Rhea" id="RHEA-COMP:10311"/>
        <dbReference type="ChEBI" id="CHEBI:15377"/>
        <dbReference type="ChEBI" id="CHEBI:15378"/>
        <dbReference type="ChEBI" id="CHEBI:17790"/>
        <dbReference type="ChEBI" id="CHEBI:29973"/>
        <dbReference type="ChEBI" id="CHEBI:82795"/>
        <dbReference type="EC" id="3.1.1.61"/>
    </reaction>
</comment>
<evidence type="ECO:0000313" key="8">
    <source>
        <dbReference type="EMBL" id="SNS23998.1"/>
    </source>
</evidence>
<dbReference type="GO" id="GO:0000156">
    <property type="term" value="F:phosphorelay response regulator activity"/>
    <property type="evidence" value="ECO:0007669"/>
    <property type="project" value="InterPro"/>
</dbReference>
<dbReference type="SUPFAM" id="SSF52172">
    <property type="entry name" value="CheY-like"/>
    <property type="match status" value="1"/>
</dbReference>
<sequence>MRYVPETLSATEKIRVLVVDDSVVIRRMLSRILESDSAIQLVGVACNGLEALTKIAELKPQVVTLDVEMPEMTGLEALREIAKRHANVRVVMLSSLTTQGADTTIEALMSGASDYVGKPAQMEGSAFERLSVELLMKVKQFFRFAGSPSDEAAPAPKPIVLAASPAATIYHEICAIGVSTGGPTALLEALPMAPRDFPLPIVIVQHMPPLFTQMLAERLDRACAIEVREGKDGMTVEAGQAIVAPGGYHMRVVRAGRGLAVALDEGPRENSCRPAVDVLFRSIVENLDGRAIAAVLTGMGYDGLEGSRMLKARGATVLAQDEATSVVWGMPGAVVGAHLADAVLPIHRIVPELMKRAHTR</sequence>
<dbReference type="GO" id="GO:0050568">
    <property type="term" value="F:protein-glutamine glutaminase activity"/>
    <property type="evidence" value="ECO:0007669"/>
    <property type="project" value="UniProtKB-UniRule"/>
</dbReference>
<feature type="domain" description="CheB-type methylesterase" evidence="7">
    <location>
        <begin position="165"/>
        <end position="360"/>
    </location>
</feature>
<reference evidence="8 9" key="1">
    <citation type="submission" date="2017-06" db="EMBL/GenBank/DDBJ databases">
        <authorList>
            <person name="Kim H.J."/>
            <person name="Triplett B.A."/>
        </authorList>
    </citation>
    <scope>NUCLEOTIDE SEQUENCE [LARGE SCALE GENOMIC DNA]</scope>
    <source>
        <strain evidence="8 9">DSM 18704</strain>
    </source>
</reference>
<evidence type="ECO:0000259" key="7">
    <source>
        <dbReference type="PROSITE" id="PS50122"/>
    </source>
</evidence>
<keyword evidence="3 5" id="KW-0597">Phosphoprotein</keyword>
<dbReference type="InterPro" id="IPR008248">
    <property type="entry name" value="CheB-like"/>
</dbReference>
<dbReference type="SUPFAM" id="SSF52738">
    <property type="entry name" value="Methylesterase CheB, C-terminal domain"/>
    <property type="match status" value="1"/>
</dbReference>
<evidence type="ECO:0000256" key="5">
    <source>
        <dbReference type="PROSITE-ProRule" id="PRU00169"/>
    </source>
</evidence>
<comment type="domain">
    <text evidence="3">Contains a C-terminal catalytic domain, and an N-terminal region which modulates catalytic activity.</text>
</comment>
<comment type="PTM">
    <text evidence="3">Phosphorylated by CheA. Phosphorylation of the N-terminal regulatory domain activates the methylesterase activity.</text>
</comment>
<dbReference type="InterPro" id="IPR000673">
    <property type="entry name" value="Sig_transdc_resp-reg_Me-estase"/>
</dbReference>
<comment type="catalytic activity">
    <reaction evidence="3">
        <text>L-glutaminyl-[protein] + H2O = L-glutamyl-[protein] + NH4(+)</text>
        <dbReference type="Rhea" id="RHEA:16441"/>
        <dbReference type="Rhea" id="RHEA-COMP:10207"/>
        <dbReference type="Rhea" id="RHEA-COMP:10208"/>
        <dbReference type="ChEBI" id="CHEBI:15377"/>
        <dbReference type="ChEBI" id="CHEBI:28938"/>
        <dbReference type="ChEBI" id="CHEBI:29973"/>
        <dbReference type="ChEBI" id="CHEBI:30011"/>
        <dbReference type="EC" id="3.5.1.44"/>
    </reaction>
</comment>
<dbReference type="PANTHER" id="PTHR42872">
    <property type="entry name" value="PROTEIN-GLUTAMATE METHYLESTERASE/PROTEIN-GLUTAMINE GLUTAMINASE"/>
    <property type="match status" value="1"/>
</dbReference>
<evidence type="ECO:0000256" key="1">
    <source>
        <dbReference type="ARBA" id="ARBA00022801"/>
    </source>
</evidence>
<organism evidence="8 9">
    <name type="scientific">Granulicella rosea</name>
    <dbReference type="NCBI Taxonomy" id="474952"/>
    <lineage>
        <taxon>Bacteria</taxon>
        <taxon>Pseudomonadati</taxon>
        <taxon>Acidobacteriota</taxon>
        <taxon>Terriglobia</taxon>
        <taxon>Terriglobales</taxon>
        <taxon>Acidobacteriaceae</taxon>
        <taxon>Granulicella</taxon>
    </lineage>
</organism>
<dbReference type="Gene3D" id="3.40.50.180">
    <property type="entry name" value="Methylesterase CheB, C-terminal domain"/>
    <property type="match status" value="1"/>
</dbReference>
<dbReference type="EMBL" id="FZOU01000001">
    <property type="protein sequence ID" value="SNS23998.1"/>
    <property type="molecule type" value="Genomic_DNA"/>
</dbReference>
<dbReference type="RefSeq" id="WP_089406467.1">
    <property type="nucleotide sequence ID" value="NZ_FZOU01000001.1"/>
</dbReference>
<evidence type="ECO:0000259" key="6">
    <source>
        <dbReference type="PROSITE" id="PS50110"/>
    </source>
</evidence>
<feature type="active site" evidence="3 4">
    <location>
        <position position="206"/>
    </location>
</feature>
<feature type="modified residue" description="4-aspartylphosphate" evidence="3 5">
    <location>
        <position position="66"/>
    </location>
</feature>
<dbReference type="GO" id="GO:0006935">
    <property type="term" value="P:chemotaxis"/>
    <property type="evidence" value="ECO:0007669"/>
    <property type="project" value="UniProtKB-UniRule"/>
</dbReference>
<dbReference type="Pfam" id="PF01339">
    <property type="entry name" value="CheB_methylest"/>
    <property type="match status" value="1"/>
</dbReference>
<feature type="domain" description="Response regulatory" evidence="6">
    <location>
        <begin position="15"/>
        <end position="133"/>
    </location>
</feature>
<gene>
    <name evidence="3" type="primary">cheB</name>
    <name evidence="8" type="ORF">SAMN05421770_101128</name>
</gene>
<evidence type="ECO:0000313" key="9">
    <source>
        <dbReference type="Proteomes" id="UP000198356"/>
    </source>
</evidence>
<dbReference type="Pfam" id="PF00072">
    <property type="entry name" value="Response_reg"/>
    <property type="match status" value="1"/>
</dbReference>
<keyword evidence="3 4" id="KW-0145">Chemotaxis</keyword>
<proteinExistence type="inferred from homology"/>
<dbReference type="NCBIfam" id="NF001965">
    <property type="entry name" value="PRK00742.1"/>
    <property type="match status" value="1"/>
</dbReference>
<protein>
    <recommendedName>
        <fullName evidence="3">Protein-glutamate methylesterase/protein-glutamine glutaminase</fullName>
        <ecNumber evidence="3">3.1.1.61</ecNumber>
        <ecNumber evidence="3">3.5.1.44</ecNumber>
    </recommendedName>
</protein>
<dbReference type="EC" id="3.1.1.61" evidence="3"/>